<dbReference type="CDD" id="cd08071">
    <property type="entry name" value="MPN_DUF2466"/>
    <property type="match status" value="1"/>
</dbReference>
<dbReference type="PROSITE" id="PS01302">
    <property type="entry name" value="UPF0758"/>
    <property type="match status" value="1"/>
</dbReference>
<dbReference type="AlphaFoldDB" id="A0A101FJQ7"/>
<evidence type="ECO:0000313" key="9">
    <source>
        <dbReference type="Proteomes" id="UP000257240"/>
    </source>
</evidence>
<dbReference type="Gene3D" id="3.40.140.10">
    <property type="entry name" value="Cytidine Deaminase, domain 2"/>
    <property type="match status" value="1"/>
</dbReference>
<gene>
    <name evidence="8" type="ORF">DCE01_00470</name>
</gene>
<dbReference type="SUPFAM" id="SSF47781">
    <property type="entry name" value="RuvA domain 2-like"/>
    <property type="match status" value="1"/>
</dbReference>
<reference evidence="8 9" key="1">
    <citation type="journal article" date="2018" name="Nat. Biotechnol.">
        <title>A standardized bacterial taxonomy based on genome phylogeny substantially revises the tree of life.</title>
        <authorList>
            <person name="Parks D.H."/>
            <person name="Chuvochina M."/>
            <person name="Waite D.W."/>
            <person name="Rinke C."/>
            <person name="Skarshewski A."/>
            <person name="Chaumeil P.A."/>
            <person name="Hugenholtz P."/>
        </authorList>
    </citation>
    <scope>NUCLEOTIDE SEQUENCE [LARGE SCALE GENOMIC DNA]</scope>
    <source>
        <strain evidence="8">UBA12529</strain>
    </source>
</reference>
<dbReference type="NCBIfam" id="NF000642">
    <property type="entry name" value="PRK00024.1"/>
    <property type="match status" value="1"/>
</dbReference>
<dbReference type="InterPro" id="IPR037518">
    <property type="entry name" value="MPN"/>
</dbReference>
<dbReference type="GO" id="GO:0046872">
    <property type="term" value="F:metal ion binding"/>
    <property type="evidence" value="ECO:0007669"/>
    <property type="project" value="UniProtKB-KW"/>
</dbReference>
<evidence type="ECO:0000256" key="3">
    <source>
        <dbReference type="ARBA" id="ARBA00022801"/>
    </source>
</evidence>
<dbReference type="InterPro" id="IPR025657">
    <property type="entry name" value="RadC_JAB"/>
</dbReference>
<dbReference type="NCBIfam" id="TIGR00608">
    <property type="entry name" value="radc"/>
    <property type="match status" value="1"/>
</dbReference>
<dbReference type="Pfam" id="PF20582">
    <property type="entry name" value="UPF0758_N"/>
    <property type="match status" value="1"/>
</dbReference>
<keyword evidence="1" id="KW-0645">Protease</keyword>
<organism evidence="8 9">
    <name type="scientific">Thermodesulfobacterium commune</name>
    <dbReference type="NCBI Taxonomy" id="1741"/>
    <lineage>
        <taxon>Bacteria</taxon>
        <taxon>Pseudomonadati</taxon>
        <taxon>Thermodesulfobacteriota</taxon>
        <taxon>Thermodesulfobacteria</taxon>
        <taxon>Thermodesulfobacteriales</taxon>
        <taxon>Thermodesulfobacteriaceae</taxon>
        <taxon>Thermodesulfobacterium</taxon>
    </lineage>
</organism>
<feature type="domain" description="MPN" evidence="7">
    <location>
        <begin position="115"/>
        <end position="237"/>
    </location>
</feature>
<dbReference type="InterPro" id="IPR020891">
    <property type="entry name" value="UPF0758_CS"/>
</dbReference>
<dbReference type="SUPFAM" id="SSF102712">
    <property type="entry name" value="JAB1/MPN domain"/>
    <property type="match status" value="1"/>
</dbReference>
<dbReference type="GO" id="GO:0008237">
    <property type="term" value="F:metallopeptidase activity"/>
    <property type="evidence" value="ECO:0007669"/>
    <property type="project" value="UniProtKB-KW"/>
</dbReference>
<dbReference type="InterPro" id="IPR046778">
    <property type="entry name" value="UPF0758_N"/>
</dbReference>
<keyword evidence="5" id="KW-0482">Metalloprotease</keyword>
<sequence length="249" mass="29013">MPEKKYSQKILIEAYEKAKGHRARVKERFLKEGPKSFTDEDLLELLLMFSLPYRDTRKLARTLLEHYKTLDQVLDAPLEELKKFKGLKERAILPLKVIHEVARRYLQSRATKSEYLRSPQEVYEYLKYEMQNLDREVLKVLFLDAKSKFLGGETLFEGTLHESAVYPREIFKKALEKKALSIVLVHNHPSGDPTPSKEDLMLTKRLVLAGDLLQIKVLDHVIVGKNGYYSMAEKGDIDRLKAEIRREIL</sequence>
<proteinExistence type="inferred from homology"/>
<dbReference type="GO" id="GO:0006508">
    <property type="term" value="P:proteolysis"/>
    <property type="evidence" value="ECO:0007669"/>
    <property type="project" value="UniProtKB-KW"/>
</dbReference>
<evidence type="ECO:0000256" key="6">
    <source>
        <dbReference type="RuleBase" id="RU003797"/>
    </source>
</evidence>
<comment type="similarity">
    <text evidence="6">Belongs to the UPF0758 family.</text>
</comment>
<keyword evidence="3" id="KW-0378">Hydrolase</keyword>
<name>A0A101FJQ7_9BACT</name>
<dbReference type="EMBL" id="DLVE01000006">
    <property type="protein sequence ID" value="HAA83259.1"/>
    <property type="molecule type" value="Genomic_DNA"/>
</dbReference>
<evidence type="ECO:0000259" key="7">
    <source>
        <dbReference type="PROSITE" id="PS50249"/>
    </source>
</evidence>
<comment type="caution">
    <text evidence="8">The sequence shown here is derived from an EMBL/GenBank/DDBJ whole genome shotgun (WGS) entry which is preliminary data.</text>
</comment>
<accession>A0A101FJQ7</accession>
<dbReference type="InterPro" id="IPR010994">
    <property type="entry name" value="RuvA_2-like"/>
</dbReference>
<evidence type="ECO:0000313" key="8">
    <source>
        <dbReference type="EMBL" id="HAA83259.1"/>
    </source>
</evidence>
<dbReference type="PANTHER" id="PTHR30471">
    <property type="entry name" value="DNA REPAIR PROTEIN RADC"/>
    <property type="match status" value="1"/>
</dbReference>
<evidence type="ECO:0000256" key="4">
    <source>
        <dbReference type="ARBA" id="ARBA00022833"/>
    </source>
</evidence>
<protein>
    <submittedName>
        <fullName evidence="8">DNA repair protein RadC</fullName>
    </submittedName>
</protein>
<keyword evidence="2" id="KW-0479">Metal-binding</keyword>
<dbReference type="Proteomes" id="UP000257240">
    <property type="component" value="Unassembled WGS sequence"/>
</dbReference>
<evidence type="ECO:0000256" key="5">
    <source>
        <dbReference type="ARBA" id="ARBA00023049"/>
    </source>
</evidence>
<keyword evidence="4" id="KW-0862">Zinc</keyword>
<evidence type="ECO:0000256" key="2">
    <source>
        <dbReference type="ARBA" id="ARBA00022723"/>
    </source>
</evidence>
<evidence type="ECO:0000256" key="1">
    <source>
        <dbReference type="ARBA" id="ARBA00022670"/>
    </source>
</evidence>
<dbReference type="PROSITE" id="PS50249">
    <property type="entry name" value="MPN"/>
    <property type="match status" value="1"/>
</dbReference>
<dbReference type="InterPro" id="IPR001405">
    <property type="entry name" value="UPF0758"/>
</dbReference>
<dbReference type="PANTHER" id="PTHR30471:SF3">
    <property type="entry name" value="UPF0758 PROTEIN YEES-RELATED"/>
    <property type="match status" value="1"/>
</dbReference>
<dbReference type="RefSeq" id="WP_051754471.1">
    <property type="nucleotide sequence ID" value="NZ_DAINLL010000013.1"/>
</dbReference>
<dbReference type="Pfam" id="PF04002">
    <property type="entry name" value="RadC"/>
    <property type="match status" value="1"/>
</dbReference>